<dbReference type="AlphaFoldDB" id="A0A8H7VFJ2"/>
<evidence type="ECO:0000313" key="3">
    <source>
        <dbReference type="Proteomes" id="UP000646827"/>
    </source>
</evidence>
<dbReference type="OrthoDB" id="2282679at2759"/>
<evidence type="ECO:0000313" key="2">
    <source>
        <dbReference type="EMBL" id="KAG2216997.1"/>
    </source>
</evidence>
<evidence type="ECO:0008006" key="4">
    <source>
        <dbReference type="Google" id="ProtNLM"/>
    </source>
</evidence>
<feature type="transmembrane region" description="Helical" evidence="1">
    <location>
        <begin position="63"/>
        <end position="80"/>
    </location>
</feature>
<sequence>MFAGHFGIIYIFQYWFPDTSIYVLSFGVVFIDIIHSILAYYSIETFTRNTNAGFVGVDVHCDYSHSLLAQLLISFIYGVFTRTKTKKKSIIPGFVASFSHFILDWLVHNSDLTLGPPPFLNDYIVGGTGLWAAYPETTFYFEGNATTTTNTNTRSATPAMDNGCKKKGPDFDKGIATDTQLYF</sequence>
<keyword evidence="1" id="KW-1133">Transmembrane helix</keyword>
<accession>A0A8H7VFJ2</accession>
<name>A0A8H7VFJ2_9FUNG</name>
<reference evidence="2 3" key="1">
    <citation type="submission" date="2020-12" db="EMBL/GenBank/DDBJ databases">
        <title>Metabolic potential, ecology and presence of endohyphal bacteria is reflected in genomic diversity of Mucoromycotina.</title>
        <authorList>
            <person name="Muszewska A."/>
            <person name="Okrasinska A."/>
            <person name="Steczkiewicz K."/>
            <person name="Drgas O."/>
            <person name="Orlowska M."/>
            <person name="Perlinska-Lenart U."/>
            <person name="Aleksandrzak-Piekarczyk T."/>
            <person name="Szatraj K."/>
            <person name="Zielenkiewicz U."/>
            <person name="Pilsyk S."/>
            <person name="Malc E."/>
            <person name="Mieczkowski P."/>
            <person name="Kruszewska J.S."/>
            <person name="Biernat P."/>
            <person name="Pawlowska J."/>
        </authorList>
    </citation>
    <scope>NUCLEOTIDE SEQUENCE [LARGE SCALE GENOMIC DNA]</scope>
    <source>
        <strain evidence="2 3">CBS 142.35</strain>
    </source>
</reference>
<comment type="caution">
    <text evidence="2">The sequence shown here is derived from an EMBL/GenBank/DDBJ whole genome shotgun (WGS) entry which is preliminary data.</text>
</comment>
<feature type="transmembrane region" description="Helical" evidence="1">
    <location>
        <begin position="21"/>
        <end position="43"/>
    </location>
</feature>
<gene>
    <name evidence="2" type="ORF">INT45_003035</name>
</gene>
<dbReference type="Proteomes" id="UP000646827">
    <property type="component" value="Unassembled WGS sequence"/>
</dbReference>
<keyword evidence="1" id="KW-0812">Transmembrane</keyword>
<protein>
    <recommendedName>
        <fullName evidence="4">Metal-dependent hydrolase</fullName>
    </recommendedName>
</protein>
<keyword evidence="3" id="KW-1185">Reference proteome</keyword>
<evidence type="ECO:0000256" key="1">
    <source>
        <dbReference type="SAM" id="Phobius"/>
    </source>
</evidence>
<dbReference type="EMBL" id="JAEPRB010000338">
    <property type="protein sequence ID" value="KAG2216997.1"/>
    <property type="molecule type" value="Genomic_DNA"/>
</dbReference>
<organism evidence="2 3">
    <name type="scientific">Circinella minor</name>
    <dbReference type="NCBI Taxonomy" id="1195481"/>
    <lineage>
        <taxon>Eukaryota</taxon>
        <taxon>Fungi</taxon>
        <taxon>Fungi incertae sedis</taxon>
        <taxon>Mucoromycota</taxon>
        <taxon>Mucoromycotina</taxon>
        <taxon>Mucoromycetes</taxon>
        <taxon>Mucorales</taxon>
        <taxon>Lichtheimiaceae</taxon>
        <taxon>Circinella</taxon>
    </lineage>
</organism>
<keyword evidence="1" id="KW-0472">Membrane</keyword>
<proteinExistence type="predicted"/>